<sequence>MMNAELLERNFGVQFPEELDGTLDLQNGAANCCKFNRWGTLVAVGSTDGRIFIFDFVTKGIVKTWTAHALPVSSLSWSRNGRKLLTASADTTVAVWNVLEGACLHRLKYSAMVTSAVFNPRYLFCFESLNSIALCSFHVFLLHEAFIREFLETIIKSLCSN</sequence>
<accession>A0A3P6RVK3</accession>
<organism evidence="6 7">
    <name type="scientific">Cylicostephanus goldi</name>
    <name type="common">Nematode worm</name>
    <dbReference type="NCBI Taxonomy" id="71465"/>
    <lineage>
        <taxon>Eukaryota</taxon>
        <taxon>Metazoa</taxon>
        <taxon>Ecdysozoa</taxon>
        <taxon>Nematoda</taxon>
        <taxon>Chromadorea</taxon>
        <taxon>Rhabditida</taxon>
        <taxon>Rhabditina</taxon>
        <taxon>Rhabditomorpha</taxon>
        <taxon>Strongyloidea</taxon>
        <taxon>Strongylidae</taxon>
        <taxon>Cylicostephanus</taxon>
    </lineage>
</organism>
<dbReference type="PANTHER" id="PTHR44040">
    <property type="entry name" value="RETINOBLASTOMA-BINDING PROTEIN 5"/>
    <property type="match status" value="1"/>
</dbReference>
<dbReference type="PANTHER" id="PTHR44040:SF1">
    <property type="entry name" value="RETINOBLASTOMA-BINDING PROTEIN 5"/>
    <property type="match status" value="1"/>
</dbReference>
<evidence type="ECO:0000313" key="6">
    <source>
        <dbReference type="EMBL" id="VDK58930.1"/>
    </source>
</evidence>
<dbReference type="AlphaFoldDB" id="A0A3P6RVK3"/>
<dbReference type="GO" id="GO:0048188">
    <property type="term" value="C:Set1C/COMPASS complex"/>
    <property type="evidence" value="ECO:0007669"/>
    <property type="project" value="InterPro"/>
</dbReference>
<dbReference type="InterPro" id="IPR037850">
    <property type="entry name" value="RBBP5/Swd1"/>
</dbReference>
<dbReference type="PROSITE" id="PS50294">
    <property type="entry name" value="WD_REPEATS_REGION"/>
    <property type="match status" value="1"/>
</dbReference>
<gene>
    <name evidence="6" type="ORF">CGOC_LOCUS4486</name>
</gene>
<keyword evidence="2 5" id="KW-0853">WD repeat</keyword>
<dbReference type="Pfam" id="PF00400">
    <property type="entry name" value="WD40"/>
    <property type="match status" value="2"/>
</dbReference>
<keyword evidence="7" id="KW-1185">Reference proteome</keyword>
<evidence type="ECO:0000313" key="7">
    <source>
        <dbReference type="Proteomes" id="UP000271889"/>
    </source>
</evidence>
<protein>
    <submittedName>
        <fullName evidence="6">Uncharacterized protein</fullName>
    </submittedName>
</protein>
<dbReference type="Proteomes" id="UP000271889">
    <property type="component" value="Unassembled WGS sequence"/>
</dbReference>
<evidence type="ECO:0000256" key="3">
    <source>
        <dbReference type="ARBA" id="ARBA00022737"/>
    </source>
</evidence>
<reference evidence="6 7" key="1">
    <citation type="submission" date="2018-11" db="EMBL/GenBank/DDBJ databases">
        <authorList>
            <consortium name="Pathogen Informatics"/>
        </authorList>
    </citation>
    <scope>NUCLEOTIDE SEQUENCE [LARGE SCALE GENOMIC DNA]</scope>
</reference>
<dbReference type="Gene3D" id="2.130.10.10">
    <property type="entry name" value="YVTN repeat-like/Quinoprotein amine dehydrogenase"/>
    <property type="match status" value="1"/>
</dbReference>
<evidence type="ECO:0000256" key="4">
    <source>
        <dbReference type="ARBA" id="ARBA00023242"/>
    </source>
</evidence>
<dbReference type="EMBL" id="UYRV01012464">
    <property type="protein sequence ID" value="VDK58930.1"/>
    <property type="molecule type" value="Genomic_DNA"/>
</dbReference>
<dbReference type="OrthoDB" id="196858at2759"/>
<dbReference type="PROSITE" id="PS00678">
    <property type="entry name" value="WD_REPEATS_1"/>
    <property type="match status" value="1"/>
</dbReference>
<dbReference type="InterPro" id="IPR001680">
    <property type="entry name" value="WD40_rpt"/>
</dbReference>
<keyword evidence="3" id="KW-0677">Repeat</keyword>
<evidence type="ECO:0000256" key="5">
    <source>
        <dbReference type="PROSITE-ProRule" id="PRU00221"/>
    </source>
</evidence>
<name>A0A3P6RVK3_CYLGO</name>
<proteinExistence type="predicted"/>
<evidence type="ECO:0000256" key="1">
    <source>
        <dbReference type="ARBA" id="ARBA00004123"/>
    </source>
</evidence>
<dbReference type="SMART" id="SM00320">
    <property type="entry name" value="WD40"/>
    <property type="match status" value="2"/>
</dbReference>
<dbReference type="SUPFAM" id="SSF50978">
    <property type="entry name" value="WD40 repeat-like"/>
    <property type="match status" value="1"/>
</dbReference>
<dbReference type="InterPro" id="IPR036322">
    <property type="entry name" value="WD40_repeat_dom_sf"/>
</dbReference>
<comment type="subcellular location">
    <subcellularLocation>
        <location evidence="1">Nucleus</location>
    </subcellularLocation>
</comment>
<evidence type="ECO:0000256" key="2">
    <source>
        <dbReference type="ARBA" id="ARBA00022574"/>
    </source>
</evidence>
<dbReference type="InterPro" id="IPR019775">
    <property type="entry name" value="WD40_repeat_CS"/>
</dbReference>
<dbReference type="InterPro" id="IPR015943">
    <property type="entry name" value="WD40/YVTN_repeat-like_dom_sf"/>
</dbReference>
<feature type="repeat" description="WD" evidence="5">
    <location>
        <begin position="65"/>
        <end position="106"/>
    </location>
</feature>
<keyword evidence="4" id="KW-0539">Nucleus</keyword>
<dbReference type="PROSITE" id="PS50082">
    <property type="entry name" value="WD_REPEATS_2"/>
    <property type="match status" value="1"/>
</dbReference>